<evidence type="ECO:0000313" key="4">
    <source>
        <dbReference type="Proteomes" id="UP001251528"/>
    </source>
</evidence>
<feature type="region of interest" description="Disordered" evidence="1">
    <location>
        <begin position="1"/>
        <end position="20"/>
    </location>
</feature>
<dbReference type="EMBL" id="JASWJB010000026">
    <property type="protein sequence ID" value="KAK2609194.1"/>
    <property type="molecule type" value="Genomic_DNA"/>
</dbReference>
<evidence type="ECO:0000256" key="1">
    <source>
        <dbReference type="SAM" id="MobiDB-lite"/>
    </source>
</evidence>
<feature type="transmembrane region" description="Helical" evidence="2">
    <location>
        <begin position="195"/>
        <end position="215"/>
    </location>
</feature>
<proteinExistence type="predicted"/>
<reference evidence="3" key="1">
    <citation type="submission" date="2023-06" db="EMBL/GenBank/DDBJ databases">
        <title>Conoideocrella luteorostrata (Hypocreales: Clavicipitaceae), a potential biocontrol fungus for elongate hemlock scale in United States Christmas tree production areas.</title>
        <authorList>
            <person name="Barrett H."/>
            <person name="Lovett B."/>
            <person name="Macias A.M."/>
            <person name="Stajich J.E."/>
            <person name="Kasson M.T."/>
        </authorList>
    </citation>
    <scope>NUCLEOTIDE SEQUENCE</scope>
    <source>
        <strain evidence="3">ARSEF 14590</strain>
    </source>
</reference>
<evidence type="ECO:0000313" key="3">
    <source>
        <dbReference type="EMBL" id="KAK2609194.1"/>
    </source>
</evidence>
<organism evidence="3 4">
    <name type="scientific">Conoideocrella luteorostrata</name>
    <dbReference type="NCBI Taxonomy" id="1105319"/>
    <lineage>
        <taxon>Eukaryota</taxon>
        <taxon>Fungi</taxon>
        <taxon>Dikarya</taxon>
        <taxon>Ascomycota</taxon>
        <taxon>Pezizomycotina</taxon>
        <taxon>Sordariomycetes</taxon>
        <taxon>Hypocreomycetidae</taxon>
        <taxon>Hypocreales</taxon>
        <taxon>Clavicipitaceae</taxon>
        <taxon>Conoideocrella</taxon>
    </lineage>
</organism>
<keyword evidence="2" id="KW-0812">Transmembrane</keyword>
<feature type="transmembrane region" description="Helical" evidence="2">
    <location>
        <begin position="221"/>
        <end position="239"/>
    </location>
</feature>
<dbReference type="AlphaFoldDB" id="A0AAJ0CVH6"/>
<accession>A0AAJ0CVH6</accession>
<name>A0AAJ0CVH6_9HYPO</name>
<keyword evidence="2" id="KW-1133">Transmembrane helix</keyword>
<keyword evidence="4" id="KW-1185">Reference proteome</keyword>
<protein>
    <submittedName>
        <fullName evidence="3">Uncharacterized protein</fullName>
    </submittedName>
</protein>
<gene>
    <name evidence="3" type="ORF">QQS21_002276</name>
</gene>
<evidence type="ECO:0000256" key="2">
    <source>
        <dbReference type="SAM" id="Phobius"/>
    </source>
</evidence>
<feature type="transmembrane region" description="Helical" evidence="2">
    <location>
        <begin position="327"/>
        <end position="347"/>
    </location>
</feature>
<keyword evidence="2" id="KW-0472">Membrane</keyword>
<sequence length="407" mass="44455">MVINASSTSQPDTHQPNNYPQYYQTSMAETTFQRSKPLISSWSSTPIPRLSLSAAGLLALADLNTVAQRTVITGGSSWLDAFVLAPGLHYQQAVEALDQEFEPGLSAVLQSPKGTGAGDGDETRYSINNTAMAQYIRRIWQEANTKGVLTLNVGVTKDPAEQITNLKRMFSDFFTRINRKPPALPIQRNRLEIDWLSHVFYLASPILTIIAGAFMILLADWWGLAFIAALMVSRIFNIWSIKQRSRPSRAPALPPKTPGRPDSHGEYAIDLGNGSRIVLRGFKSDIQAVTTQMWLRQQTISESYLEAAAKLIVYLVAAFSGNQTQSGAMVLMALLLTSAGLLGLSNAHARGLQMNGRIARLQNAVEAVTRAAEVETAMDGETENGRLGGRLFEDLKKSVDGESDNAS</sequence>
<dbReference type="Proteomes" id="UP001251528">
    <property type="component" value="Unassembled WGS sequence"/>
</dbReference>
<comment type="caution">
    <text evidence="3">The sequence shown here is derived from an EMBL/GenBank/DDBJ whole genome shotgun (WGS) entry which is preliminary data.</text>
</comment>